<reference evidence="1 2" key="1">
    <citation type="submission" date="2023-08" db="EMBL/GenBank/DDBJ databases">
        <title>A Necator americanus chromosomal reference genome.</title>
        <authorList>
            <person name="Ilik V."/>
            <person name="Petrzelkova K.J."/>
            <person name="Pardy F."/>
            <person name="Fuh T."/>
            <person name="Niatou-Singa F.S."/>
            <person name="Gouil Q."/>
            <person name="Baker L."/>
            <person name="Ritchie M.E."/>
            <person name="Jex A.R."/>
            <person name="Gazzola D."/>
            <person name="Li H."/>
            <person name="Toshio Fujiwara R."/>
            <person name="Zhan B."/>
            <person name="Aroian R.V."/>
            <person name="Pafco B."/>
            <person name="Schwarz E.M."/>
        </authorList>
    </citation>
    <scope>NUCLEOTIDE SEQUENCE [LARGE SCALE GENOMIC DNA]</scope>
    <source>
        <strain evidence="1 2">Aroian</strain>
        <tissue evidence="1">Whole animal</tissue>
    </source>
</reference>
<dbReference type="EMBL" id="JAVFWL010000006">
    <property type="protein sequence ID" value="KAK6764115.1"/>
    <property type="molecule type" value="Genomic_DNA"/>
</dbReference>
<gene>
    <name evidence="1" type="primary">Necator_chrX.g24605</name>
    <name evidence="1" type="ORF">RB195_024440</name>
</gene>
<name>A0ABR1ENY5_NECAM</name>
<accession>A0ABR1ENY5</accession>
<sequence length="73" mass="7750">MVKEKANEYSSLRKTLLARDRFYAASASVEATAAFICSPSRSSPSAQLGEVELDIAGEGLLGTTQQDLSPRGT</sequence>
<protein>
    <submittedName>
        <fullName evidence="1">Uncharacterized protein</fullName>
    </submittedName>
</protein>
<proteinExistence type="predicted"/>
<keyword evidence="2" id="KW-1185">Reference proteome</keyword>
<evidence type="ECO:0000313" key="1">
    <source>
        <dbReference type="EMBL" id="KAK6764115.1"/>
    </source>
</evidence>
<comment type="caution">
    <text evidence="1">The sequence shown here is derived from an EMBL/GenBank/DDBJ whole genome shotgun (WGS) entry which is preliminary data.</text>
</comment>
<organism evidence="1 2">
    <name type="scientific">Necator americanus</name>
    <name type="common">Human hookworm</name>
    <dbReference type="NCBI Taxonomy" id="51031"/>
    <lineage>
        <taxon>Eukaryota</taxon>
        <taxon>Metazoa</taxon>
        <taxon>Ecdysozoa</taxon>
        <taxon>Nematoda</taxon>
        <taxon>Chromadorea</taxon>
        <taxon>Rhabditida</taxon>
        <taxon>Rhabditina</taxon>
        <taxon>Rhabditomorpha</taxon>
        <taxon>Strongyloidea</taxon>
        <taxon>Ancylostomatidae</taxon>
        <taxon>Bunostominae</taxon>
        <taxon>Necator</taxon>
    </lineage>
</organism>
<evidence type="ECO:0000313" key="2">
    <source>
        <dbReference type="Proteomes" id="UP001303046"/>
    </source>
</evidence>
<dbReference type="Proteomes" id="UP001303046">
    <property type="component" value="Unassembled WGS sequence"/>
</dbReference>